<dbReference type="PANTHER" id="PTHR21240">
    <property type="entry name" value="2-AMINO-3-CARBOXYLMUCONATE-6-SEMIALDEHYDE DECARBOXYLASE"/>
    <property type="match status" value="1"/>
</dbReference>
<gene>
    <name evidence="3" type="ORF">IDH45_17310</name>
</gene>
<accession>A0A927CAC4</accession>
<evidence type="ECO:0000313" key="3">
    <source>
        <dbReference type="EMBL" id="MBD2863754.1"/>
    </source>
</evidence>
<feature type="domain" description="Amidohydrolase-related" evidence="2">
    <location>
        <begin position="60"/>
        <end position="250"/>
    </location>
</feature>
<feature type="domain" description="Amidohydrolase-related" evidence="2">
    <location>
        <begin position="280"/>
        <end position="529"/>
    </location>
</feature>
<dbReference type="Pfam" id="PF04909">
    <property type="entry name" value="Amidohydro_2"/>
    <property type="match status" value="2"/>
</dbReference>
<dbReference type="GO" id="GO:0016787">
    <property type="term" value="F:hydrolase activity"/>
    <property type="evidence" value="ECO:0007669"/>
    <property type="project" value="InterPro"/>
</dbReference>
<organism evidence="3 4">
    <name type="scientific">Paenibacillus oceani</name>
    <dbReference type="NCBI Taxonomy" id="2772510"/>
    <lineage>
        <taxon>Bacteria</taxon>
        <taxon>Bacillati</taxon>
        <taxon>Bacillota</taxon>
        <taxon>Bacilli</taxon>
        <taxon>Bacillales</taxon>
        <taxon>Paenibacillaceae</taxon>
        <taxon>Paenibacillus</taxon>
    </lineage>
</organism>
<name>A0A927CAC4_9BACL</name>
<dbReference type="AlphaFoldDB" id="A0A927CAC4"/>
<evidence type="ECO:0000313" key="4">
    <source>
        <dbReference type="Proteomes" id="UP000639396"/>
    </source>
</evidence>
<evidence type="ECO:0000256" key="1">
    <source>
        <dbReference type="ARBA" id="ARBA00023239"/>
    </source>
</evidence>
<keyword evidence="1" id="KW-0456">Lyase</keyword>
<sequence length="533" mass="59133">MTGEQQQLHYFDCNANVGKIGYKHRLQMWRTEELLAEMKRCGIAGALVYHGMAKSHSPVYGNRLLPEELAKSPRLFGCLAAMPDHLGDFPAPAEFLEELRHSGMRAVKLFPKSHHYDPDQRTIGKLLGVLEQERIPLLVDAAEVSLSAVAGIAGSHPDLAVVLLGMSWSQERRLFPMLDEHPNVRIEFSALQSNAIIETAYERFGAERLLFGSGMPFKSPGAARALIDYARIPEEAKRLIAGGNLAKLLGTAPPEAALPEQDEVTSAASRGLPITIPVYDSHTHLIEDGGGTGSGFPMLQGGIDAMIALYRRIGIRKMSIAPWAGINGGDSEAGNRIAELAIGQYPEEVEGYAVIDPNYVEDVEAEARRWHLEKRFRGMKPYFYLSHIPYTDPVFAPWWKLGNERKLYALVDPAGQSDGEYVGQIEELASRYPEVAIFMDHGARNFEIAELYAKTAKAHKNVYLQLTYTSVTLGAIEYLVRETGADKVLFGTDSPMRDPRPQVGWLAYANLPIEDKKALFGGNMKRLWDRCLV</sequence>
<dbReference type="Proteomes" id="UP000639396">
    <property type="component" value="Unassembled WGS sequence"/>
</dbReference>
<dbReference type="Gene3D" id="3.20.20.140">
    <property type="entry name" value="Metal-dependent hydrolases"/>
    <property type="match status" value="2"/>
</dbReference>
<keyword evidence="4" id="KW-1185">Reference proteome</keyword>
<reference evidence="3" key="1">
    <citation type="submission" date="2020-09" db="EMBL/GenBank/DDBJ databases">
        <title>A novel bacterium of genus Paenibacillus, isolated from South China Sea.</title>
        <authorList>
            <person name="Huang H."/>
            <person name="Mo K."/>
            <person name="Hu Y."/>
        </authorList>
    </citation>
    <scope>NUCLEOTIDE SEQUENCE</scope>
    <source>
        <strain evidence="3">IB182363</strain>
    </source>
</reference>
<evidence type="ECO:0000259" key="2">
    <source>
        <dbReference type="Pfam" id="PF04909"/>
    </source>
</evidence>
<dbReference type="SUPFAM" id="SSF51556">
    <property type="entry name" value="Metallo-dependent hydrolases"/>
    <property type="match status" value="2"/>
</dbReference>
<dbReference type="GO" id="GO:0016831">
    <property type="term" value="F:carboxy-lyase activity"/>
    <property type="evidence" value="ECO:0007669"/>
    <property type="project" value="InterPro"/>
</dbReference>
<comment type="caution">
    <text evidence="3">The sequence shown here is derived from an EMBL/GenBank/DDBJ whole genome shotgun (WGS) entry which is preliminary data.</text>
</comment>
<proteinExistence type="predicted"/>
<protein>
    <submittedName>
        <fullName evidence="3">Amidohydrolase family protein</fullName>
    </submittedName>
</protein>
<dbReference type="RefSeq" id="WP_190929386.1">
    <property type="nucleotide sequence ID" value="NZ_JACXJA010000022.1"/>
</dbReference>
<dbReference type="InterPro" id="IPR032466">
    <property type="entry name" value="Metal_Hydrolase"/>
</dbReference>
<dbReference type="InterPro" id="IPR032465">
    <property type="entry name" value="ACMSD"/>
</dbReference>
<dbReference type="InterPro" id="IPR006680">
    <property type="entry name" value="Amidohydro-rel"/>
</dbReference>
<dbReference type="EMBL" id="JACXJA010000022">
    <property type="protein sequence ID" value="MBD2863754.1"/>
    <property type="molecule type" value="Genomic_DNA"/>
</dbReference>